<dbReference type="AlphaFoldDB" id="A0A645J4K3"/>
<organism evidence="1">
    <name type="scientific">bioreactor metagenome</name>
    <dbReference type="NCBI Taxonomy" id="1076179"/>
    <lineage>
        <taxon>unclassified sequences</taxon>
        <taxon>metagenomes</taxon>
        <taxon>ecological metagenomes</taxon>
    </lineage>
</organism>
<gene>
    <name evidence="1" type="ORF">SDC9_206081</name>
</gene>
<reference evidence="1" key="1">
    <citation type="submission" date="2019-08" db="EMBL/GenBank/DDBJ databases">
        <authorList>
            <person name="Kucharzyk K."/>
            <person name="Murdoch R.W."/>
            <person name="Higgins S."/>
            <person name="Loffler F."/>
        </authorList>
    </citation>
    <scope>NUCLEOTIDE SEQUENCE</scope>
</reference>
<accession>A0A645J4K3</accession>
<proteinExistence type="predicted"/>
<comment type="caution">
    <text evidence="1">The sequence shown here is derived from an EMBL/GenBank/DDBJ whole genome shotgun (WGS) entry which is preliminary data.</text>
</comment>
<protein>
    <submittedName>
        <fullName evidence="1">Uncharacterized protein</fullName>
    </submittedName>
</protein>
<sequence length="67" mass="7912">MTFQHGYHQNHTWNQYIKRDITNDGAGNPIRLGKAVVVIRFNYKLIKPHIVKCHQNFKNVVEIKPIE</sequence>
<name>A0A645J4K3_9ZZZZ</name>
<evidence type="ECO:0000313" key="1">
    <source>
        <dbReference type="EMBL" id="MPN58376.1"/>
    </source>
</evidence>
<dbReference type="EMBL" id="VSSQ01131000">
    <property type="protein sequence ID" value="MPN58376.1"/>
    <property type="molecule type" value="Genomic_DNA"/>
</dbReference>